<gene>
    <name evidence="2" type="ORF">ODY93_13360</name>
</gene>
<evidence type="ECO:0000313" key="2">
    <source>
        <dbReference type="EMBL" id="MDI5832561.1"/>
    </source>
</evidence>
<sequence length="750" mass="85751">MKSSIKNGETFNAIETVAMQLCEVTGTPLSDTEREMLEKIRHATNSSDLFDRMIKSKNYADEIECQNVVFNDTPHESVYPILKLQDKLKNKRYYDLLLALKVCNETVLQKSLVRNTPKHLVRQVSIISLLQDMPLQGNDDPHFNFNNALPYRWLVWSLKQLKLPTPSKFSDFEKLYPAVESQTQSELIKQIKSSVDNFLLNSTTFNKYHSENVLFSYIKVLLHFSDRKLEELNDEEFNILSGAMYGYSSICKSDVLFYTVSGSFAPNFIPLANKYLRVRAMRSAFLKIGDSPESRALYLNIVAITRVIGHRYHEFVSNQYDGTPEEFFNFVLCIAPALNGFKDTFNHPSNILGRMNVYNISLIFNPIIEELTKVMTIKSLFDDIKIPAAFVEKLNDFEKLSTCLISRLQSEIDSVHQLYDDDRFLNAATEIQNFIDSNYDTFTSAIILQEFDSAKQDLSSFKARSLQLIEDGMHEQAIVELKEISKIEADICAVLADVNKDFSLALELMARVFDPLHDAVAQKEIDKKSEEAAKESQLEVVTAPSVDLKTHIEMLALHDQHIIELESNVEQLEQKIKKTELELVATQKAKIKLQQKHSGPSEALRNVILDQLKVTDVFSLIEEQFPHVEFSDDFNTYVQTCAYEMPHKLLKTLFILCDEYYSAIMNGTPDTQAKNIIGQCYRANESDTTLQNASLRARREFSFHGEKKLFTRHLTIGGAHDPRKTVQVYFGFEGATLQIAYVGEHLPLSE</sequence>
<dbReference type="Proteomes" id="UP001159075">
    <property type="component" value="Unassembled WGS sequence"/>
</dbReference>
<reference evidence="2 3" key="1">
    <citation type="submission" date="2022-09" db="EMBL/GenBank/DDBJ databases">
        <title>The outer-membrane cytochrome OmcA is essential for infection of Shewanella oneidensis by a zebrafish-associated bacteriophage.</title>
        <authorList>
            <person name="Grenfell A.W."/>
            <person name="Intile P."/>
            <person name="Mcfarlane J."/>
            <person name="Leung D."/>
            <person name="Abdalla K."/>
            <person name="Wold M."/>
            <person name="Kees E."/>
            <person name="Gralnick J."/>
        </authorList>
    </citation>
    <scope>NUCLEOTIDE SEQUENCE [LARGE SCALE GENOMIC DNA]</scope>
    <source>
        <strain evidence="2 3">NF-5</strain>
    </source>
</reference>
<protein>
    <submittedName>
        <fullName evidence="2">Uncharacterized protein</fullName>
    </submittedName>
</protein>
<evidence type="ECO:0000256" key="1">
    <source>
        <dbReference type="SAM" id="Coils"/>
    </source>
</evidence>
<keyword evidence="3" id="KW-1185">Reference proteome</keyword>
<evidence type="ECO:0000313" key="3">
    <source>
        <dbReference type="Proteomes" id="UP001159075"/>
    </source>
</evidence>
<feature type="coiled-coil region" evidence="1">
    <location>
        <begin position="555"/>
        <end position="596"/>
    </location>
</feature>
<dbReference type="RefSeq" id="WP_282679530.1">
    <property type="nucleotide sequence ID" value="NZ_CP106875.1"/>
</dbReference>
<dbReference type="EMBL" id="JAOTLW010000013">
    <property type="protein sequence ID" value="MDI5832561.1"/>
    <property type="molecule type" value="Genomic_DNA"/>
</dbReference>
<comment type="caution">
    <text evidence="2">The sequence shown here is derived from an EMBL/GenBank/DDBJ whole genome shotgun (WGS) entry which is preliminary data.</text>
</comment>
<keyword evidence="1" id="KW-0175">Coiled coil</keyword>
<proteinExistence type="predicted"/>
<accession>A0ABT6UDU8</accession>
<name>A0ABT6UDU8_9GAMM</name>
<organism evidence="2 3">
    <name type="scientific">Shewanella xiamenensis</name>
    <dbReference type="NCBI Taxonomy" id="332186"/>
    <lineage>
        <taxon>Bacteria</taxon>
        <taxon>Pseudomonadati</taxon>
        <taxon>Pseudomonadota</taxon>
        <taxon>Gammaproteobacteria</taxon>
        <taxon>Alteromonadales</taxon>
        <taxon>Shewanellaceae</taxon>
        <taxon>Shewanella</taxon>
    </lineage>
</organism>